<sequence>MLFGPRISAHIPLSFYFSPSLQVNTGCPRRKSRRPDAPPTGTQVSAETLMHKMDGGAKTGEGGEGGRGGEATDGECAAVTCVDLSI</sequence>
<feature type="region of interest" description="Disordered" evidence="1">
    <location>
        <begin position="24"/>
        <end position="72"/>
    </location>
</feature>
<name>A0A4Z2EGJ6_9TELE</name>
<evidence type="ECO:0000313" key="2">
    <source>
        <dbReference type="EMBL" id="TNN27771.1"/>
    </source>
</evidence>
<feature type="compositionally biased region" description="Gly residues" evidence="1">
    <location>
        <begin position="57"/>
        <end position="71"/>
    </location>
</feature>
<dbReference type="EMBL" id="SRLO01007761">
    <property type="protein sequence ID" value="TNN27771.1"/>
    <property type="molecule type" value="Genomic_DNA"/>
</dbReference>
<evidence type="ECO:0000313" key="3">
    <source>
        <dbReference type="Proteomes" id="UP000314294"/>
    </source>
</evidence>
<organism evidence="2 3">
    <name type="scientific">Liparis tanakae</name>
    <name type="common">Tanaka's snailfish</name>
    <dbReference type="NCBI Taxonomy" id="230148"/>
    <lineage>
        <taxon>Eukaryota</taxon>
        <taxon>Metazoa</taxon>
        <taxon>Chordata</taxon>
        <taxon>Craniata</taxon>
        <taxon>Vertebrata</taxon>
        <taxon>Euteleostomi</taxon>
        <taxon>Actinopterygii</taxon>
        <taxon>Neopterygii</taxon>
        <taxon>Teleostei</taxon>
        <taxon>Neoteleostei</taxon>
        <taxon>Acanthomorphata</taxon>
        <taxon>Eupercaria</taxon>
        <taxon>Perciformes</taxon>
        <taxon>Cottioidei</taxon>
        <taxon>Cottales</taxon>
        <taxon>Liparidae</taxon>
        <taxon>Liparis</taxon>
    </lineage>
</organism>
<evidence type="ECO:0000256" key="1">
    <source>
        <dbReference type="SAM" id="MobiDB-lite"/>
    </source>
</evidence>
<comment type="caution">
    <text evidence="2">The sequence shown here is derived from an EMBL/GenBank/DDBJ whole genome shotgun (WGS) entry which is preliminary data.</text>
</comment>
<dbReference type="Proteomes" id="UP000314294">
    <property type="component" value="Unassembled WGS sequence"/>
</dbReference>
<dbReference type="AlphaFoldDB" id="A0A4Z2EGJ6"/>
<gene>
    <name evidence="2" type="ORF">EYF80_062082</name>
</gene>
<proteinExistence type="predicted"/>
<protein>
    <submittedName>
        <fullName evidence="2">Uncharacterized protein</fullName>
    </submittedName>
</protein>
<keyword evidence="3" id="KW-1185">Reference proteome</keyword>
<accession>A0A4Z2EGJ6</accession>
<reference evidence="2 3" key="1">
    <citation type="submission" date="2019-03" db="EMBL/GenBank/DDBJ databases">
        <title>First draft genome of Liparis tanakae, snailfish: a comprehensive survey of snailfish specific genes.</title>
        <authorList>
            <person name="Kim W."/>
            <person name="Song I."/>
            <person name="Jeong J.-H."/>
            <person name="Kim D."/>
            <person name="Kim S."/>
            <person name="Ryu S."/>
            <person name="Song J.Y."/>
            <person name="Lee S.K."/>
        </authorList>
    </citation>
    <scope>NUCLEOTIDE SEQUENCE [LARGE SCALE GENOMIC DNA]</scope>
    <source>
        <tissue evidence="2">Muscle</tissue>
    </source>
</reference>